<dbReference type="EC" id="2.4.1.25" evidence="4 13"/>
<dbReference type="PANTHER" id="PTHR43002">
    <property type="entry name" value="GLYCOGEN DEBRANCHING ENZYME"/>
    <property type="match status" value="1"/>
</dbReference>
<dbReference type="Proteomes" id="UP000290759">
    <property type="component" value="Unassembled WGS sequence"/>
</dbReference>
<evidence type="ECO:0000256" key="6">
    <source>
        <dbReference type="ARBA" id="ARBA00022676"/>
    </source>
</evidence>
<dbReference type="RefSeq" id="WP_129226241.1">
    <property type="nucleotide sequence ID" value="NZ_QYBB01000009.1"/>
</dbReference>
<keyword evidence="17" id="KW-1185">Reference proteome</keyword>
<comment type="similarity">
    <text evidence="3">Belongs to the glycosyl hydrolase 13 family.</text>
</comment>
<dbReference type="Pfam" id="PF02922">
    <property type="entry name" value="CBM_48"/>
    <property type="match status" value="1"/>
</dbReference>
<dbReference type="InterPro" id="IPR013780">
    <property type="entry name" value="Glyco_hydro_b"/>
</dbReference>
<dbReference type="SMART" id="SM00642">
    <property type="entry name" value="Aamy"/>
    <property type="match status" value="1"/>
</dbReference>
<feature type="compositionally biased region" description="Basic and acidic residues" evidence="14">
    <location>
        <begin position="472"/>
        <end position="486"/>
    </location>
</feature>
<keyword evidence="9 13" id="KW-0119">Carbohydrate metabolism</keyword>
<evidence type="ECO:0000256" key="12">
    <source>
        <dbReference type="ARBA" id="ARBA00031501"/>
    </source>
</evidence>
<dbReference type="GO" id="GO:0004135">
    <property type="term" value="F:amylo-alpha-1,6-glucosidase activity"/>
    <property type="evidence" value="ECO:0007669"/>
    <property type="project" value="InterPro"/>
</dbReference>
<evidence type="ECO:0000256" key="1">
    <source>
        <dbReference type="ARBA" id="ARBA00000439"/>
    </source>
</evidence>
<feature type="region of interest" description="Disordered" evidence="14">
    <location>
        <begin position="1"/>
        <end position="22"/>
    </location>
</feature>
<evidence type="ECO:0000256" key="2">
    <source>
        <dbReference type="ARBA" id="ARBA00005684"/>
    </source>
</evidence>
<dbReference type="Gene3D" id="2.60.40.1180">
    <property type="entry name" value="Golgi alpha-mannosidase II"/>
    <property type="match status" value="1"/>
</dbReference>
<feature type="region of interest" description="Disordered" evidence="14">
    <location>
        <begin position="580"/>
        <end position="603"/>
    </location>
</feature>
<dbReference type="InterPro" id="IPR044505">
    <property type="entry name" value="GlgX_Isoamylase_N_E_set"/>
</dbReference>
<evidence type="ECO:0000256" key="3">
    <source>
        <dbReference type="ARBA" id="ARBA00008061"/>
    </source>
</evidence>
<dbReference type="InterPro" id="IPR013783">
    <property type="entry name" value="Ig-like_fold"/>
</dbReference>
<dbReference type="InterPro" id="IPR014756">
    <property type="entry name" value="Ig_E-set"/>
</dbReference>
<dbReference type="Gene3D" id="2.60.40.10">
    <property type="entry name" value="Immunoglobulins"/>
    <property type="match status" value="1"/>
</dbReference>
<dbReference type="GO" id="GO:0005980">
    <property type="term" value="P:glycogen catabolic process"/>
    <property type="evidence" value="ECO:0007669"/>
    <property type="project" value="InterPro"/>
</dbReference>
<dbReference type="InterPro" id="IPR003385">
    <property type="entry name" value="Glyco_hydro_77"/>
</dbReference>
<reference evidence="16 17" key="2">
    <citation type="submission" date="2019-02" db="EMBL/GenBank/DDBJ databases">
        <title>'Lichenibacterium ramalinii' gen. nov. sp. nov., 'Lichenibacterium minor' gen. nov. sp. nov.</title>
        <authorList>
            <person name="Pankratov T."/>
        </authorList>
    </citation>
    <scope>NUCLEOTIDE SEQUENCE [LARGE SCALE GENOMIC DNA]</scope>
    <source>
        <strain evidence="16 17">RmlP026</strain>
    </source>
</reference>
<protein>
    <recommendedName>
        <fullName evidence="5 13">4-alpha-glucanotransferase</fullName>
        <ecNumber evidence="4 13">2.4.1.25</ecNumber>
    </recommendedName>
    <alternativeName>
        <fullName evidence="11 13">Amylomaltase</fullName>
    </alternativeName>
    <alternativeName>
        <fullName evidence="12 13">Disproportionating enzyme</fullName>
    </alternativeName>
</protein>
<dbReference type="InterPro" id="IPR017853">
    <property type="entry name" value="GH"/>
</dbReference>
<dbReference type="InterPro" id="IPR011837">
    <property type="entry name" value="Glycogen_debranch_GlgX"/>
</dbReference>
<evidence type="ECO:0000256" key="9">
    <source>
        <dbReference type="ARBA" id="ARBA00023277"/>
    </source>
</evidence>
<dbReference type="InterPro" id="IPR004193">
    <property type="entry name" value="Glyco_hydro_13_N"/>
</dbReference>
<evidence type="ECO:0000256" key="14">
    <source>
        <dbReference type="SAM" id="MobiDB-lite"/>
    </source>
</evidence>
<evidence type="ECO:0000256" key="4">
    <source>
        <dbReference type="ARBA" id="ARBA00012560"/>
    </source>
</evidence>
<dbReference type="SUPFAM" id="SSF51011">
    <property type="entry name" value="Glycosyl hydrolase domain"/>
    <property type="match status" value="1"/>
</dbReference>
<sequence>MLNDGQADISAASTVHPGPGRPEPLGVVPVAGGVNVAVFSAHAEAIVICLYDAAGEIEQSRFTLPERTGDVHHGFIPGVQPGARYGLRARGPWAPGRGHRFNAAKLLLDPYATAIDRPFALDDTMFDAPPGSAEPDGRDSAAAMPKGIVAQPEAAPAWGGAPAWERTTITEVHVRGFSKLHPGVAEELRGTFAGLASPAGIAHFKALGITTVELMPAMAWADERHLGPLGLTNYWGYNPVALLAPDPRLAPGGWDEVRAATGALHAAGIEVLLDVVYNHSGEGDEHGPTLSFRGLDNASYYRLDASDPSRYVNDAGCGNVFDAEHPAVVRLVLDSLRAWARHGGIDGFRFDLAPVLGRRRMGFDPHAPILAAIAQDPVLRELKLVAEAWDIGPGGYQVGQFDGLWGEWNDKFRDGVRGFWTGRAGPAELAKRVAGSADVFGAKRHPSRAVNFVTAHDGFTLRDLVSYDAKHNEANGEGNRDGRDDNASWNHGVEGPTEDRAVLAARARDARNLLATLVLSRGTPMLGPGTELDATQGGNNNAYSQDNATAWLDWSAADGPMLGFARRLLDLRAAHPALTRDRFPSGAPLPGQDPSQGGLPDIAWRLPDGRTPEAGDWENPRSATLVGVLAAPGALPGTPADRVLAAFHAGAEPVSVVLPEPRPGWRWTRALDTAVDGTPPRPDEHGEAALEPRSVVLLVEREGAAPRPVKRPSADEVVAILAESAGIAPEWFSATGTRNRVSPDSKRAILRSMGLDAGTDGEARDSLARLSDRRLRPLPPTMVGHTGATVSLEMVVDGLSGRHDVAVLREDGTVDRHNLDVDGGERGAFNAPDGRRGLRTRLALPPQPAGRHRVVLDGDEANASLLTVAPRRCFIPAEYREGRRGFGVAAHLYTLRRENDGGVGDFTTLGVFAEETARHGGDFVGLNPMHAQFAADRGRASPYNPSDRRFLDPVYIDVALPGVAGASPEAAAMLSSQAGALADLRATAAVDYVGAWAAKSAVLELAFAGFDARGGDPAFDAFVAGGGDALRRFAIFESIAETVPRLPWQLWDAGLREPTGAGIAGFAEAHAARVRYHLWLQWTASEQFAAAAARAGAAGLSLGFYRDIAVGTAPDGAESWAEAGNFARGVSVGAPPDPFSATGQVWSLPPPNPVADASTMFATLLQANMRHAGALRIDHAMGLQRLFWVPDGASGAQGAYVGYDLERNLADVALESHRARCLVIGEDLGTVPDGFRDRLDAADVLSYRVMFFERDGLNFIPREQYPAKAVACVATHDLPTLAGWWAGADYAERSAIGHMTAEDAAQAEADRREERHRFAEAVGVTSLEGDAGVPREMLAAANRFVAETPCILAVAQAEDLVGETVAVNLPGTSHERPNWQRKLSMDVTDIFARGGGALPERGRGDGIDL</sequence>
<dbReference type="CDD" id="cd02856">
    <property type="entry name" value="E_set_GDE_Isoamylase_N"/>
    <property type="match status" value="1"/>
</dbReference>
<organism evidence="16 17">
    <name type="scientific">Lichenibacterium minor</name>
    <dbReference type="NCBI Taxonomy" id="2316528"/>
    <lineage>
        <taxon>Bacteria</taxon>
        <taxon>Pseudomonadati</taxon>
        <taxon>Pseudomonadota</taxon>
        <taxon>Alphaproteobacteria</taxon>
        <taxon>Hyphomicrobiales</taxon>
        <taxon>Lichenihabitantaceae</taxon>
        <taxon>Lichenibacterium</taxon>
    </lineage>
</organism>
<keyword evidence="7 13" id="KW-0808">Transferase</keyword>
<dbReference type="SUPFAM" id="SSF51445">
    <property type="entry name" value="(Trans)glycosidases"/>
    <property type="match status" value="2"/>
</dbReference>
<evidence type="ECO:0000256" key="10">
    <source>
        <dbReference type="ARBA" id="ARBA00023295"/>
    </source>
</evidence>
<dbReference type="SUPFAM" id="SSF81296">
    <property type="entry name" value="E set domains"/>
    <property type="match status" value="1"/>
</dbReference>
<comment type="catalytic activity">
    <reaction evidence="1 13">
        <text>Transfers a segment of a (1-&gt;4)-alpha-D-glucan to a new position in an acceptor, which may be glucose or a (1-&gt;4)-alpha-D-glucan.</text>
        <dbReference type="EC" id="2.4.1.25"/>
    </reaction>
</comment>
<dbReference type="InterPro" id="IPR006047">
    <property type="entry name" value="GH13_cat_dom"/>
</dbReference>
<dbReference type="NCBIfam" id="TIGR02100">
    <property type="entry name" value="glgX_debranch"/>
    <property type="match status" value="1"/>
</dbReference>
<dbReference type="NCBIfam" id="TIGR00217">
    <property type="entry name" value="malQ"/>
    <property type="match status" value="1"/>
</dbReference>
<keyword evidence="8" id="KW-0378">Hydrolase</keyword>
<accession>A0A4Q2UAJ3</accession>
<keyword evidence="10" id="KW-0326">Glycosidase</keyword>
<evidence type="ECO:0000256" key="5">
    <source>
        <dbReference type="ARBA" id="ARBA00020295"/>
    </source>
</evidence>
<comment type="similarity">
    <text evidence="2 13">Belongs to the disproportionating enzyme family.</text>
</comment>
<evidence type="ECO:0000256" key="11">
    <source>
        <dbReference type="ARBA" id="ARBA00031423"/>
    </source>
</evidence>
<evidence type="ECO:0000313" key="17">
    <source>
        <dbReference type="Proteomes" id="UP000290759"/>
    </source>
</evidence>
<feature type="domain" description="Glycosyl hydrolase family 13 catalytic" evidence="15">
    <location>
        <begin position="171"/>
        <end position="572"/>
    </location>
</feature>
<dbReference type="OrthoDB" id="3236218at2"/>
<name>A0A4Q2UAJ3_9HYPH</name>
<evidence type="ECO:0000313" key="16">
    <source>
        <dbReference type="EMBL" id="RYC32137.1"/>
    </source>
</evidence>
<reference evidence="16 17" key="1">
    <citation type="submission" date="2018-12" db="EMBL/GenBank/DDBJ databases">
        <authorList>
            <person name="Grouzdev D.S."/>
            <person name="Krutkina M.S."/>
        </authorList>
    </citation>
    <scope>NUCLEOTIDE SEQUENCE [LARGE SCALE GENOMIC DNA]</scope>
    <source>
        <strain evidence="16 17">RmlP026</strain>
    </source>
</reference>
<keyword evidence="6 13" id="KW-0328">Glycosyltransferase</keyword>
<dbReference type="Gene3D" id="3.20.20.80">
    <property type="entry name" value="Glycosidases"/>
    <property type="match status" value="2"/>
</dbReference>
<comment type="caution">
    <text evidence="16">The sequence shown here is derived from an EMBL/GenBank/DDBJ whole genome shotgun (WGS) entry which is preliminary data.</text>
</comment>
<evidence type="ECO:0000256" key="8">
    <source>
        <dbReference type="ARBA" id="ARBA00022801"/>
    </source>
</evidence>
<dbReference type="EMBL" id="QYBB01000009">
    <property type="protein sequence ID" value="RYC32137.1"/>
    <property type="molecule type" value="Genomic_DNA"/>
</dbReference>
<dbReference type="CDD" id="cd11326">
    <property type="entry name" value="AmyAc_Glg_debranch"/>
    <property type="match status" value="1"/>
</dbReference>
<evidence type="ECO:0000256" key="13">
    <source>
        <dbReference type="RuleBase" id="RU361207"/>
    </source>
</evidence>
<evidence type="ECO:0000256" key="7">
    <source>
        <dbReference type="ARBA" id="ARBA00022679"/>
    </source>
</evidence>
<dbReference type="Pfam" id="PF02446">
    <property type="entry name" value="Glyco_hydro_77"/>
    <property type="match status" value="1"/>
</dbReference>
<evidence type="ECO:0000259" key="15">
    <source>
        <dbReference type="SMART" id="SM00642"/>
    </source>
</evidence>
<proteinExistence type="inferred from homology"/>
<gene>
    <name evidence="16" type="primary">glgX</name>
    <name evidence="16" type="ORF">D3273_10490</name>
</gene>
<dbReference type="GO" id="GO:0004134">
    <property type="term" value="F:4-alpha-glucanotransferase activity"/>
    <property type="evidence" value="ECO:0007669"/>
    <property type="project" value="UniProtKB-EC"/>
</dbReference>
<feature type="region of interest" description="Disordered" evidence="14">
    <location>
        <begin position="472"/>
        <end position="495"/>
    </location>
</feature>